<comment type="caution">
    <text evidence="1">The sequence shown here is derived from an EMBL/GenBank/DDBJ whole genome shotgun (WGS) entry which is preliminary data.</text>
</comment>
<evidence type="ECO:0000313" key="1">
    <source>
        <dbReference type="EMBL" id="MDV2631268.1"/>
    </source>
</evidence>
<dbReference type="Gene3D" id="3.30.565.10">
    <property type="entry name" value="Histidine kinase-like ATPase, C-terminal domain"/>
    <property type="match status" value="1"/>
</dbReference>
<proteinExistence type="predicted"/>
<dbReference type="SUPFAM" id="SSF55874">
    <property type="entry name" value="ATPase domain of HSP90 chaperone/DNA topoisomerase II/histidine kinase"/>
    <property type="match status" value="1"/>
</dbReference>
<dbReference type="RefSeq" id="WP_095345783.1">
    <property type="nucleotide sequence ID" value="NZ_JAWHVL010000001.1"/>
</dbReference>
<name>A0AAE4SVK3_9LACT</name>
<dbReference type="NCBIfam" id="NF047352">
    <property type="entry name" value="P_loop_sacsin"/>
    <property type="match status" value="1"/>
</dbReference>
<dbReference type="Proteomes" id="UP001186047">
    <property type="component" value="Unassembled WGS sequence"/>
</dbReference>
<keyword evidence="1" id="KW-0067">ATP-binding</keyword>
<keyword evidence="1" id="KW-0547">Nucleotide-binding</keyword>
<dbReference type="AlphaFoldDB" id="A0AAE4SVK3"/>
<reference evidence="1" key="1">
    <citation type="submission" date="2023-10" db="EMBL/GenBank/DDBJ databases">
        <title>Production of high quality cheese from raw caw milk (raw cheese).</title>
        <authorList>
            <person name="Samouris G."/>
        </authorList>
    </citation>
    <scope>NUCLEOTIDE SEQUENCE</scope>
    <source>
        <strain evidence="1">M17-3</strain>
    </source>
</reference>
<evidence type="ECO:0000313" key="2">
    <source>
        <dbReference type="Proteomes" id="UP001186047"/>
    </source>
</evidence>
<organism evidence="1 2">
    <name type="scientific">Lactococcus lactis</name>
    <dbReference type="NCBI Taxonomy" id="1358"/>
    <lineage>
        <taxon>Bacteria</taxon>
        <taxon>Bacillati</taxon>
        <taxon>Bacillota</taxon>
        <taxon>Bacilli</taxon>
        <taxon>Lactobacillales</taxon>
        <taxon>Streptococcaceae</taxon>
        <taxon>Lactococcus</taxon>
    </lineage>
</organism>
<dbReference type="InterPro" id="IPR036890">
    <property type="entry name" value="HATPase_C_sf"/>
</dbReference>
<accession>A0AAE4SVK3</accession>
<gene>
    <name evidence="1" type="ORF">RZO31_00025</name>
</gene>
<dbReference type="GO" id="GO:0005524">
    <property type="term" value="F:ATP binding"/>
    <property type="evidence" value="ECO:0007669"/>
    <property type="project" value="UniProtKB-KW"/>
</dbReference>
<dbReference type="EMBL" id="JAWHVL010000001">
    <property type="protein sequence ID" value="MDV2631268.1"/>
    <property type="molecule type" value="Genomic_DNA"/>
</dbReference>
<sequence>MDDQQIKDNLLKNGAASKIYDELKKLRDSSSEDQERSRKRWIWELIQNAVDCCRFDDTIDIVVDFDGSSTLIFSHNGRGFDKENLWSIVLQTSNKSTDTESRGKFGTGFISTTLISPKITIDSFLESTKERVLLNLDRSGESVEDLRQSIDENVQVIEALEEKVRNESWNSNNRTYFIYDLSDLANRGKSIEAINDGIESLEEYIVYLLSFNEKIASIKCNDKKYSVKNRATHNGKFPYSKVVVVENIEETSQSQVENLLIIVDFENGSIAAPLYKDGDVVKFNKIGSNIPRLFCDFPLIGTENYPFPVILNSSNFSVEIDRNAIYESDATNIEIMKHAIQAYENLLQYFSRNSKLNVFNICNFVKNETTVYKKEVSKKITETILNKNMVLTSNGKMLSILDSEGNKQIVVPKEKADVVDGKLWSLLSEIPNINIPTKEFVEEWRPIINNNITTADINNEYLKGSTINKFKEWFGSGDVIKWLNDYYQYVEEDKRIDHVLPNSEGIFKELKDLKLVDDIIPELLTIYLQIKPEFKKHIVLDGIIVPDTVKHKIPSCNNQEISEEVGNHVHALLSKEKKESRTVETEGIFKQILDLFSQNTQDWNELFPSLYPDRSKLRSQQFDEELKEFGDLLAENNWTVEKAKSIFFNDDFLDAFSTLGEELSEEQAQQLKHTIKNSFYAKQKVNKLINRSVQNVYNHLSQNPRYQVPNTFEEWNNKKLSTTVFKAWRNDKKIDLLIVIRPIDEEKIIFYEEQELSALDSNEYELWTDDGQNVKELTLGDILKTTNITTIPLRNIFGENK</sequence>
<protein>
    <submittedName>
        <fullName evidence="1">ATP-binding protein</fullName>
    </submittedName>
</protein>